<dbReference type="PIRSF" id="PIRSF036894">
    <property type="entry name" value="PMI_Firm_short"/>
    <property type="match status" value="1"/>
</dbReference>
<organism evidence="9 10">
    <name type="scientific">Enterocloster lavalensis</name>
    <dbReference type="NCBI Taxonomy" id="460384"/>
    <lineage>
        <taxon>Bacteria</taxon>
        <taxon>Bacillati</taxon>
        <taxon>Bacillota</taxon>
        <taxon>Clostridia</taxon>
        <taxon>Lachnospirales</taxon>
        <taxon>Lachnospiraceae</taxon>
        <taxon>Enterocloster</taxon>
    </lineage>
</organism>
<evidence type="ECO:0000259" key="7">
    <source>
        <dbReference type="Pfam" id="PF20511"/>
    </source>
</evidence>
<dbReference type="STRING" id="460384.SAMN05216313_13216"/>
<feature type="binding site" evidence="5">
    <location>
        <position position="173"/>
    </location>
    <ligand>
        <name>Zn(2+)</name>
        <dbReference type="ChEBI" id="CHEBI:29105"/>
    </ligand>
</feature>
<dbReference type="RefSeq" id="WP_092369431.1">
    <property type="nucleotide sequence ID" value="NZ_DAINWJ010000591.1"/>
</dbReference>
<evidence type="ECO:0000256" key="4">
    <source>
        <dbReference type="ARBA" id="ARBA00030762"/>
    </source>
</evidence>
<keyword evidence="9" id="KW-0413">Isomerase</keyword>
<dbReference type="InterPro" id="IPR014710">
    <property type="entry name" value="RmlC-like_jellyroll"/>
</dbReference>
<accession>A0A1I0JLJ0</accession>
<dbReference type="EMBL" id="FOIM01000032">
    <property type="protein sequence ID" value="SEU11273.1"/>
    <property type="molecule type" value="Genomic_DNA"/>
</dbReference>
<dbReference type="CDD" id="cd07010">
    <property type="entry name" value="cupin_PMI_type_I_N_bac"/>
    <property type="match status" value="1"/>
</dbReference>
<feature type="binding site" evidence="5">
    <location>
        <position position="98"/>
    </location>
    <ligand>
        <name>Zn(2+)</name>
        <dbReference type="ChEBI" id="CHEBI:29105"/>
    </ligand>
</feature>
<dbReference type="Pfam" id="PF21621">
    <property type="entry name" value="MPI_cupin_dom"/>
    <property type="match status" value="1"/>
</dbReference>
<evidence type="ECO:0000259" key="8">
    <source>
        <dbReference type="Pfam" id="PF21621"/>
    </source>
</evidence>
<comment type="cofactor">
    <cofactor evidence="5">
        <name>Zn(2+)</name>
        <dbReference type="ChEBI" id="CHEBI:29105"/>
    </cofactor>
    <text evidence="5">Binds 1 zinc ion per subunit.</text>
</comment>
<keyword evidence="2 5" id="KW-0862">Zinc</keyword>
<dbReference type="SUPFAM" id="SSF51182">
    <property type="entry name" value="RmlC-like cupins"/>
    <property type="match status" value="1"/>
</dbReference>
<evidence type="ECO:0000313" key="10">
    <source>
        <dbReference type="Proteomes" id="UP000198508"/>
    </source>
</evidence>
<evidence type="ECO:0000256" key="6">
    <source>
        <dbReference type="PIRSR" id="PIRSR036894-2"/>
    </source>
</evidence>
<feature type="domain" description="Phosphomannose isomerase type I catalytic" evidence="7">
    <location>
        <begin position="6"/>
        <end position="111"/>
    </location>
</feature>
<evidence type="ECO:0000256" key="1">
    <source>
        <dbReference type="ARBA" id="ARBA00022723"/>
    </source>
</evidence>
<dbReference type="Proteomes" id="UP000198508">
    <property type="component" value="Unassembled WGS sequence"/>
</dbReference>
<gene>
    <name evidence="9" type="ORF">SAMN05216313_13216</name>
</gene>
<evidence type="ECO:0000256" key="3">
    <source>
        <dbReference type="ARBA" id="ARBA00029741"/>
    </source>
</evidence>
<dbReference type="GO" id="GO:0005975">
    <property type="term" value="P:carbohydrate metabolic process"/>
    <property type="evidence" value="ECO:0007669"/>
    <property type="project" value="InterPro"/>
</dbReference>
<dbReference type="Gene3D" id="2.60.120.10">
    <property type="entry name" value="Jelly Rolls"/>
    <property type="match status" value="2"/>
</dbReference>
<evidence type="ECO:0000256" key="2">
    <source>
        <dbReference type="ARBA" id="ARBA00022833"/>
    </source>
</evidence>
<dbReference type="InterPro" id="IPR051804">
    <property type="entry name" value="Carb_Metab_Reg_Kinase/Isom"/>
</dbReference>
<evidence type="ECO:0000256" key="5">
    <source>
        <dbReference type="PIRSR" id="PIRSR036894-1"/>
    </source>
</evidence>
<dbReference type="PANTHER" id="PTHR42742">
    <property type="entry name" value="TRANSCRIPTIONAL REPRESSOR MPRA"/>
    <property type="match status" value="1"/>
</dbReference>
<keyword evidence="1 5" id="KW-0479">Metal-binding</keyword>
<reference evidence="10" key="1">
    <citation type="submission" date="2016-10" db="EMBL/GenBank/DDBJ databases">
        <authorList>
            <person name="Varghese N."/>
            <person name="Submissions S."/>
        </authorList>
    </citation>
    <scope>NUCLEOTIDE SEQUENCE [LARGE SCALE GENOMIC DNA]</scope>
    <source>
        <strain evidence="10">NLAE-zl-G277</strain>
    </source>
</reference>
<dbReference type="Pfam" id="PF20511">
    <property type="entry name" value="PMI_typeI_cat"/>
    <property type="match status" value="1"/>
</dbReference>
<dbReference type="InterPro" id="IPR011051">
    <property type="entry name" value="RmlC_Cupin_sf"/>
</dbReference>
<dbReference type="PANTHER" id="PTHR42742:SF3">
    <property type="entry name" value="FRUCTOKINASE"/>
    <property type="match status" value="1"/>
</dbReference>
<dbReference type="GO" id="GO:0004476">
    <property type="term" value="F:mannose-6-phosphate isomerase activity"/>
    <property type="evidence" value="ECO:0007669"/>
    <property type="project" value="InterPro"/>
</dbReference>
<feature type="binding site" evidence="5">
    <location>
        <position position="116"/>
    </location>
    <ligand>
        <name>Zn(2+)</name>
        <dbReference type="ChEBI" id="CHEBI:29105"/>
    </ligand>
</feature>
<dbReference type="InterPro" id="IPR049071">
    <property type="entry name" value="MPI_cupin_dom"/>
</dbReference>
<proteinExistence type="predicted"/>
<sequence length="315" mass="34769">MSELLFMEPVFKEAIWGGSRLKEVYGYDIPSDHTGECWAISAHKSGDGRVASGTYKGQTLSSLWENHPELFGAEGAEGVFPLLVKIIDAKSDLSIQVHPDDVYAGANENGSLGKMECWYILDCDPDATIVVGHNAKDHDEMVRMIEEKRWGEFIRQIPIKKGDFFQINPGCVHAIKGGTLILETQQSSDITYRVYDYDRLSDGKPRPLHVKQSIDVIRAPYKADEGKGPQVTVDNGHVVRTHLVTCPRYTVVKLDVADAWEETFPAGFANVSVLEGEGSVNGTPIRKGQHFIVPAGYGTCRFEGGLSLICSWPEA</sequence>
<name>A0A1I0JLJ0_9FIRM</name>
<evidence type="ECO:0000313" key="9">
    <source>
        <dbReference type="EMBL" id="SEU11273.1"/>
    </source>
</evidence>
<dbReference type="InterPro" id="IPR046457">
    <property type="entry name" value="PMI_typeI_cat"/>
</dbReference>
<feature type="active site" evidence="6">
    <location>
        <position position="193"/>
    </location>
</feature>
<dbReference type="GO" id="GO:0008270">
    <property type="term" value="F:zinc ion binding"/>
    <property type="evidence" value="ECO:0007669"/>
    <property type="project" value="InterPro"/>
</dbReference>
<dbReference type="AlphaFoldDB" id="A0A1I0JLJ0"/>
<feature type="domain" description="Mannose-6-phosphate isomerase cupin" evidence="8">
    <location>
        <begin position="241"/>
        <end position="312"/>
    </location>
</feature>
<dbReference type="InterPro" id="IPR014628">
    <property type="entry name" value="Man6P_isomerase_Firm_short"/>
</dbReference>
<protein>
    <recommendedName>
        <fullName evidence="3">Phosphohexomutase</fullName>
    </recommendedName>
    <alternativeName>
        <fullName evidence="4">Phosphomannose isomerase</fullName>
    </alternativeName>
</protein>
<keyword evidence="10" id="KW-1185">Reference proteome</keyword>